<evidence type="ECO:0000256" key="8">
    <source>
        <dbReference type="ARBA" id="ARBA00022989"/>
    </source>
</evidence>
<keyword evidence="14" id="KW-1185">Reference proteome</keyword>
<dbReference type="EC" id="3.4.21.105" evidence="10"/>
<feature type="transmembrane region" description="Helical" evidence="10">
    <location>
        <begin position="629"/>
        <end position="650"/>
    </location>
</feature>
<keyword evidence="9 10" id="KW-0472">Membrane</keyword>
<feature type="region of interest" description="Disordered" evidence="11">
    <location>
        <begin position="268"/>
        <end position="341"/>
    </location>
</feature>
<feature type="transmembrane region" description="Helical" evidence="10">
    <location>
        <begin position="516"/>
        <end position="535"/>
    </location>
</feature>
<evidence type="ECO:0000256" key="3">
    <source>
        <dbReference type="ARBA" id="ARBA00009045"/>
    </source>
</evidence>
<evidence type="ECO:0000256" key="4">
    <source>
        <dbReference type="ARBA" id="ARBA00022670"/>
    </source>
</evidence>
<protein>
    <recommendedName>
        <fullName evidence="10">Rhomboid-type serine protease</fullName>
        <ecNumber evidence="10">3.4.21.105</ecNumber>
    </recommendedName>
</protein>
<dbReference type="InterPro" id="IPR035952">
    <property type="entry name" value="Rhomboid-like_sf"/>
</dbReference>
<dbReference type="SUPFAM" id="SSF144091">
    <property type="entry name" value="Rhomboid-like"/>
    <property type="match status" value="1"/>
</dbReference>
<comment type="catalytic activity">
    <reaction evidence="1 10">
        <text>Cleaves type-1 transmembrane domains using a catalytic dyad composed of serine and histidine that are contributed by different transmembrane domains.</text>
        <dbReference type="EC" id="3.4.21.105"/>
    </reaction>
</comment>
<feature type="compositionally biased region" description="Low complexity" evidence="11">
    <location>
        <begin position="268"/>
        <end position="281"/>
    </location>
</feature>
<feature type="compositionally biased region" description="Gly residues" evidence="11">
    <location>
        <begin position="141"/>
        <end position="152"/>
    </location>
</feature>
<dbReference type="GO" id="GO:0016020">
    <property type="term" value="C:membrane"/>
    <property type="evidence" value="ECO:0007669"/>
    <property type="project" value="UniProtKB-SubCell"/>
</dbReference>
<feature type="transmembrane region" description="Helical" evidence="10">
    <location>
        <begin position="547"/>
        <end position="566"/>
    </location>
</feature>
<feature type="transmembrane region" description="Helical" evidence="10">
    <location>
        <begin position="482"/>
        <end position="504"/>
    </location>
</feature>
<feature type="compositionally biased region" description="Gly residues" evidence="11">
    <location>
        <begin position="176"/>
        <end position="185"/>
    </location>
</feature>
<comment type="caution">
    <text evidence="10">Lacks conserved residue(s) required for the propagation of feature annotation.</text>
</comment>
<reference evidence="13" key="1">
    <citation type="submission" date="2020-04" db="EMBL/GenBank/DDBJ databases">
        <title>Analysis of mating type loci in Filobasidium floriforme.</title>
        <authorList>
            <person name="Nowrousian M."/>
        </authorList>
    </citation>
    <scope>NUCLEOTIDE SEQUENCE</scope>
    <source>
        <strain evidence="13">CBS 6242</strain>
    </source>
</reference>
<dbReference type="GO" id="GO:0004252">
    <property type="term" value="F:serine-type endopeptidase activity"/>
    <property type="evidence" value="ECO:0007669"/>
    <property type="project" value="InterPro"/>
</dbReference>
<accession>A0A8K0JG43</accession>
<dbReference type="PANTHER" id="PTHR22936">
    <property type="entry name" value="RHOMBOID-RELATED"/>
    <property type="match status" value="1"/>
</dbReference>
<feature type="compositionally biased region" description="Basic and acidic residues" evidence="11">
    <location>
        <begin position="191"/>
        <end position="200"/>
    </location>
</feature>
<feature type="compositionally biased region" description="Low complexity" evidence="11">
    <location>
        <begin position="39"/>
        <end position="75"/>
    </location>
</feature>
<dbReference type="GO" id="GO:0006508">
    <property type="term" value="P:proteolysis"/>
    <property type="evidence" value="ECO:0007669"/>
    <property type="project" value="UniProtKB-KW"/>
</dbReference>
<proteinExistence type="inferred from homology"/>
<comment type="similarity">
    <text evidence="3 10">Belongs to the peptidase S54 family.</text>
</comment>
<evidence type="ECO:0000256" key="9">
    <source>
        <dbReference type="ARBA" id="ARBA00023136"/>
    </source>
</evidence>
<evidence type="ECO:0000256" key="5">
    <source>
        <dbReference type="ARBA" id="ARBA00022692"/>
    </source>
</evidence>
<dbReference type="Proteomes" id="UP000812966">
    <property type="component" value="Unassembled WGS sequence"/>
</dbReference>
<keyword evidence="5 10" id="KW-0812">Transmembrane</keyword>
<evidence type="ECO:0000313" key="14">
    <source>
        <dbReference type="Proteomes" id="UP000812966"/>
    </source>
</evidence>
<dbReference type="Pfam" id="PF01694">
    <property type="entry name" value="Rhomboid"/>
    <property type="match status" value="1"/>
</dbReference>
<comment type="caution">
    <text evidence="13">The sequence shown here is derived from an EMBL/GenBank/DDBJ whole genome shotgun (WGS) entry which is preliminary data.</text>
</comment>
<evidence type="ECO:0000256" key="2">
    <source>
        <dbReference type="ARBA" id="ARBA00004141"/>
    </source>
</evidence>
<feature type="transmembrane region" description="Helical" evidence="10">
    <location>
        <begin position="578"/>
        <end position="598"/>
    </location>
</feature>
<organism evidence="13 14">
    <name type="scientific">Filobasidium floriforme</name>
    <dbReference type="NCBI Taxonomy" id="5210"/>
    <lineage>
        <taxon>Eukaryota</taxon>
        <taxon>Fungi</taxon>
        <taxon>Dikarya</taxon>
        <taxon>Basidiomycota</taxon>
        <taxon>Agaricomycotina</taxon>
        <taxon>Tremellomycetes</taxon>
        <taxon>Filobasidiales</taxon>
        <taxon>Filobasidiaceae</taxon>
        <taxon>Filobasidium</taxon>
    </lineage>
</organism>
<evidence type="ECO:0000256" key="6">
    <source>
        <dbReference type="ARBA" id="ARBA00022801"/>
    </source>
</evidence>
<evidence type="ECO:0000259" key="12">
    <source>
        <dbReference type="Pfam" id="PF01694"/>
    </source>
</evidence>
<comment type="subcellular location">
    <subcellularLocation>
        <location evidence="2 10">Membrane</location>
        <topology evidence="2 10">Multi-pass membrane protein</topology>
    </subcellularLocation>
</comment>
<evidence type="ECO:0000256" key="1">
    <source>
        <dbReference type="ARBA" id="ARBA00000156"/>
    </source>
</evidence>
<feature type="compositionally biased region" description="Polar residues" evidence="11">
    <location>
        <begin position="326"/>
        <end position="336"/>
    </location>
</feature>
<keyword evidence="8 10" id="KW-1133">Transmembrane helix</keyword>
<name>A0A8K0JG43_9TREE</name>
<keyword evidence="4 10" id="KW-0645">Protease</keyword>
<evidence type="ECO:0000256" key="7">
    <source>
        <dbReference type="ARBA" id="ARBA00022825"/>
    </source>
</evidence>
<dbReference type="AlphaFoldDB" id="A0A8K0JG43"/>
<evidence type="ECO:0000313" key="13">
    <source>
        <dbReference type="EMBL" id="KAG7528995.1"/>
    </source>
</evidence>
<feature type="region of interest" description="Disordered" evidence="11">
    <location>
        <begin position="1"/>
        <end position="250"/>
    </location>
</feature>
<dbReference type="Gene3D" id="1.20.1540.10">
    <property type="entry name" value="Rhomboid-like"/>
    <property type="match status" value="1"/>
</dbReference>
<feature type="domain" description="Peptidase S54 rhomboid" evidence="12">
    <location>
        <begin position="480"/>
        <end position="618"/>
    </location>
</feature>
<feature type="transmembrane region" description="Helical" evidence="10">
    <location>
        <begin position="604"/>
        <end position="622"/>
    </location>
</feature>
<dbReference type="InterPro" id="IPR022764">
    <property type="entry name" value="Peptidase_S54_rhomboid_dom"/>
</dbReference>
<feature type="compositionally biased region" description="Polar residues" evidence="11">
    <location>
        <begin position="111"/>
        <end position="130"/>
    </location>
</feature>
<evidence type="ECO:0000256" key="10">
    <source>
        <dbReference type="RuleBase" id="RU362115"/>
    </source>
</evidence>
<dbReference type="EMBL" id="JABELV010000161">
    <property type="protein sequence ID" value="KAG7528995.1"/>
    <property type="molecule type" value="Genomic_DNA"/>
</dbReference>
<sequence>MPLSGPRPLPDPAGQQIRQSTYTTEEREGPLSSDQPEFIPLTTTISTPTIRTVSTVPTSNPDVTSSKHTSTSRTSLPFPENEPTTGYLDPYIYTPAPAPSSYNGYALGPKRNQSVGSRSLAPSDSASNFDFGTEDRDGDELGAGAGGAGQAGLGRQKSTLRPLDEEGEDVTQSGTRGYGQGQGHGHGYRYGYRDGQDDQGRSPYTTNKAATGYGYPPGPYPFGAQARSQALPPLPHHQDHSYSGLEAGRPVSAAGLSGLSYVDEEGGYYRSGSGSGSKNNVGGFGGRQGEKHGGEEEGESLVGGAAYPAGSPFLENHAHKHKHDPTSSSYPPSINSRLDDSVPGSPKWYEKLLGIGQGKYPIEQQIENKRRGLGRQRWPYACWVLTLAMCGVMIWEMISQNHAQGTPIAIKPNFNYMIGPSSGVLISDGARFVPCIKRVPDLPPSFPLACLNDTNNPPQSSCSLGSICGFGGIKDDETPNQWFRFILPIFLHVGIVHLLLNMLAQLTIGAQVEREMGTIAFVITYFAGGIYGFILGGSFSRTGIPSAGASGALFACSAVMVVDLALHWSYEDRPGLKAFFLFLEFGVGIAIGQSPFAVDGMAHLGGYAMGLLCGMILMPAILPTKRKAIIVWVLRAIALVLVTLGFVLTIKNFYTDDPNAACQWCKYLSCIPTKSNDHCSGTVRCLPDIDS</sequence>
<feature type="compositionally biased region" description="Pro residues" evidence="11">
    <location>
        <begin position="1"/>
        <end position="11"/>
    </location>
</feature>
<keyword evidence="6 10" id="KW-0378">Hydrolase</keyword>
<dbReference type="PANTHER" id="PTHR22936:SF69">
    <property type="entry name" value="RHOMBOID-LIKE PROTEIN"/>
    <property type="match status" value="1"/>
</dbReference>
<comment type="function">
    <text evidence="10">Serine protease involved in intramembrane proteolysis.</text>
</comment>
<gene>
    <name evidence="13" type="ORF">FFLO_05853</name>
</gene>
<evidence type="ECO:0000256" key="11">
    <source>
        <dbReference type="SAM" id="MobiDB-lite"/>
    </source>
</evidence>
<keyword evidence="7 10" id="KW-0720">Serine protease</keyword>
<dbReference type="InterPro" id="IPR002610">
    <property type="entry name" value="Peptidase_S54_rhomboid-like"/>
</dbReference>